<evidence type="ECO:0000313" key="1">
    <source>
        <dbReference type="EMBL" id="GAC85489.1"/>
    </source>
</evidence>
<protein>
    <submittedName>
        <fullName evidence="1">Uncharacterized protein</fullName>
    </submittedName>
</protein>
<name>A0ABQ0IPK4_9ACTN</name>
<comment type="caution">
    <text evidence="1">The sequence shown here is derived from an EMBL/GenBank/DDBJ whole genome shotgun (WGS) entry which is preliminary data.</text>
</comment>
<organism evidence="1 2">
    <name type="scientific">Gordonia paraffinivorans NBRC 108238</name>
    <dbReference type="NCBI Taxonomy" id="1223543"/>
    <lineage>
        <taxon>Bacteria</taxon>
        <taxon>Bacillati</taxon>
        <taxon>Actinomycetota</taxon>
        <taxon>Actinomycetes</taxon>
        <taxon>Mycobacteriales</taxon>
        <taxon>Gordoniaceae</taxon>
        <taxon>Gordonia</taxon>
    </lineage>
</organism>
<evidence type="ECO:0000313" key="2">
    <source>
        <dbReference type="Proteomes" id="UP000035021"/>
    </source>
</evidence>
<reference evidence="1 2" key="1">
    <citation type="submission" date="2013-02" db="EMBL/GenBank/DDBJ databases">
        <title>Whole genome shotgun sequence of Gordonia paraffinivorans NBRC 108238.</title>
        <authorList>
            <person name="Isaki-Nakamura S."/>
            <person name="Hosoyama A."/>
            <person name="Tsuchikane K."/>
            <person name="Ando Y."/>
            <person name="Baba S."/>
            <person name="Ohji S."/>
            <person name="Hamada M."/>
            <person name="Tamura T."/>
            <person name="Yamazoe A."/>
            <person name="Yamazaki S."/>
            <person name="Fujita N."/>
        </authorList>
    </citation>
    <scope>NUCLEOTIDE SEQUENCE [LARGE SCALE GENOMIC DNA]</scope>
    <source>
        <strain evidence="1 2">NBRC 108238</strain>
    </source>
</reference>
<sequence>MLIHMPISVWSQSAPIKSGPPTVIAALIDRPVGHVAGAQESSVRSQIEGRHGA</sequence>
<gene>
    <name evidence="1" type="ORF">GP2_035_00630</name>
</gene>
<dbReference type="Proteomes" id="UP000035021">
    <property type="component" value="Unassembled WGS sequence"/>
</dbReference>
<accession>A0ABQ0IPK4</accession>
<keyword evidence="2" id="KW-1185">Reference proteome</keyword>
<dbReference type="EMBL" id="BAOQ01000035">
    <property type="protein sequence ID" value="GAC85489.1"/>
    <property type="molecule type" value="Genomic_DNA"/>
</dbReference>
<proteinExistence type="predicted"/>